<dbReference type="NCBIfam" id="TIGR01396">
    <property type="entry name" value="FlgB"/>
    <property type="match status" value="1"/>
</dbReference>
<dbReference type="GO" id="GO:0030694">
    <property type="term" value="C:bacterial-type flagellum basal body, rod"/>
    <property type="evidence" value="ECO:0007669"/>
    <property type="project" value="InterPro"/>
</dbReference>
<evidence type="ECO:0000256" key="5">
    <source>
        <dbReference type="ARBA" id="ARBA00024934"/>
    </source>
</evidence>
<comment type="caution">
    <text evidence="9">The sequence shown here is derived from an EMBL/GenBank/DDBJ whole genome shotgun (WGS) entry which is preliminary data.</text>
</comment>
<keyword evidence="9" id="KW-0969">Cilium</keyword>
<dbReference type="PANTHER" id="PTHR30435:SF12">
    <property type="entry name" value="FLAGELLAR BASAL BODY ROD PROTEIN FLGB"/>
    <property type="match status" value="1"/>
</dbReference>
<evidence type="ECO:0000256" key="3">
    <source>
        <dbReference type="ARBA" id="ARBA00014376"/>
    </source>
</evidence>
<evidence type="ECO:0000313" key="9">
    <source>
        <dbReference type="EMBL" id="MBE9610772.1"/>
    </source>
</evidence>
<organism evidence="9 10">
    <name type="scientific">Chitinilyticum piscinae</name>
    <dbReference type="NCBI Taxonomy" id="2866724"/>
    <lineage>
        <taxon>Bacteria</taxon>
        <taxon>Pseudomonadati</taxon>
        <taxon>Pseudomonadota</taxon>
        <taxon>Betaproteobacteria</taxon>
        <taxon>Neisseriales</taxon>
        <taxon>Chitinibacteraceae</taxon>
        <taxon>Chitinilyticum</taxon>
    </lineage>
</organism>
<keyword evidence="4 6" id="KW-0975">Bacterial flagellum</keyword>
<comment type="subunit">
    <text evidence="6">The basal body constitutes a major portion of the flagellar organelle and consists of a number of rings mounted on a central rod.</text>
</comment>
<comment type="subcellular location">
    <subcellularLocation>
        <location evidence="1 6">Bacterial flagellum basal body</location>
    </subcellularLocation>
</comment>
<dbReference type="Pfam" id="PF00460">
    <property type="entry name" value="Flg_bb_rod"/>
    <property type="match status" value="1"/>
</dbReference>
<accession>A0A8J7FMB8</accession>
<evidence type="ECO:0000256" key="1">
    <source>
        <dbReference type="ARBA" id="ARBA00004117"/>
    </source>
</evidence>
<reference evidence="9 10" key="1">
    <citation type="submission" date="2020-10" db="EMBL/GenBank/DDBJ databases">
        <title>The genome sequence of Chitinilyticum litopenaei 4Y14.</title>
        <authorList>
            <person name="Liu Y."/>
        </authorList>
    </citation>
    <scope>NUCLEOTIDE SEQUENCE [LARGE SCALE GENOMIC DNA]</scope>
    <source>
        <strain evidence="9 10">4Y14</strain>
    </source>
</reference>
<gene>
    <name evidence="9" type="primary">flgB</name>
    <name evidence="9" type="ORF">INR99_15640</name>
</gene>
<evidence type="ECO:0000256" key="7">
    <source>
        <dbReference type="SAM" id="MobiDB-lite"/>
    </source>
</evidence>
<dbReference type="RefSeq" id="WP_194117320.1">
    <property type="nucleotide sequence ID" value="NZ_JADFUA010000013.1"/>
</dbReference>
<dbReference type="InterPro" id="IPR006300">
    <property type="entry name" value="FlgB"/>
</dbReference>
<feature type="domain" description="Flagellar basal body rod protein N-terminal" evidence="8">
    <location>
        <begin position="12"/>
        <end position="39"/>
    </location>
</feature>
<comment type="similarity">
    <text evidence="2 6">Belongs to the flagella basal body rod proteins family.</text>
</comment>
<dbReference type="PROSITE" id="PS00588">
    <property type="entry name" value="FLAGELLA_BB_ROD"/>
    <property type="match status" value="1"/>
</dbReference>
<sequence length="136" mass="15386">MLDRIDRYFQPQETALKLSAYRQEVLASNIANADTPNYKARDFDFGRAYVQARAIQRGQGGDLKTTDSRHLQPAGGTDPLHPELQYRNPLQPSIDGNTVDMASEMSEFSQNALRYQAAIMFFQRRVEGMRTALTGQ</sequence>
<dbReference type="InterPro" id="IPR001444">
    <property type="entry name" value="Flag_bb_rod_N"/>
</dbReference>
<dbReference type="AlphaFoldDB" id="A0A8J7FMB8"/>
<evidence type="ECO:0000259" key="8">
    <source>
        <dbReference type="Pfam" id="PF00460"/>
    </source>
</evidence>
<dbReference type="PANTHER" id="PTHR30435">
    <property type="entry name" value="FLAGELLAR PROTEIN"/>
    <property type="match status" value="1"/>
</dbReference>
<dbReference type="PIRSF" id="PIRSF002889">
    <property type="entry name" value="Rod_FlgB"/>
    <property type="match status" value="1"/>
</dbReference>
<proteinExistence type="inferred from homology"/>
<protein>
    <recommendedName>
        <fullName evidence="3 6">Flagellar basal body rod protein FlgB</fullName>
    </recommendedName>
</protein>
<feature type="region of interest" description="Disordered" evidence="7">
    <location>
        <begin position="56"/>
        <end position="90"/>
    </location>
</feature>
<keyword evidence="10" id="KW-1185">Reference proteome</keyword>
<dbReference type="Proteomes" id="UP000604481">
    <property type="component" value="Unassembled WGS sequence"/>
</dbReference>
<keyword evidence="9" id="KW-0966">Cell projection</keyword>
<keyword evidence="9" id="KW-0282">Flagellum</keyword>
<evidence type="ECO:0000256" key="6">
    <source>
        <dbReference type="PIRNR" id="PIRNR002889"/>
    </source>
</evidence>
<comment type="function">
    <text evidence="5 6">Structural component of flagellum, the bacterial motility apparatus. Part of the rod structure of flagellar basal body.</text>
</comment>
<dbReference type="InterPro" id="IPR019776">
    <property type="entry name" value="Flagellar_basal_body_rod_CS"/>
</dbReference>
<evidence type="ECO:0000256" key="2">
    <source>
        <dbReference type="ARBA" id="ARBA00009677"/>
    </source>
</evidence>
<dbReference type="GO" id="GO:0071978">
    <property type="term" value="P:bacterial-type flagellum-dependent swarming motility"/>
    <property type="evidence" value="ECO:0007669"/>
    <property type="project" value="TreeGrafter"/>
</dbReference>
<name>A0A8J7FMB8_9NEIS</name>
<evidence type="ECO:0000256" key="4">
    <source>
        <dbReference type="ARBA" id="ARBA00023143"/>
    </source>
</evidence>
<evidence type="ECO:0000313" key="10">
    <source>
        <dbReference type="Proteomes" id="UP000604481"/>
    </source>
</evidence>
<dbReference type="EMBL" id="JADFUA010000013">
    <property type="protein sequence ID" value="MBE9610772.1"/>
    <property type="molecule type" value="Genomic_DNA"/>
</dbReference>